<keyword evidence="3" id="KW-0732">Signal</keyword>
<comment type="subcellular location">
    <subcellularLocation>
        <location evidence="1">Secreted</location>
    </subcellularLocation>
</comment>
<evidence type="ECO:0000256" key="2">
    <source>
        <dbReference type="ARBA" id="ARBA00022525"/>
    </source>
</evidence>
<dbReference type="PANTHER" id="PTHR10009">
    <property type="entry name" value="PROTEIN YELLOW-RELATED"/>
    <property type="match status" value="1"/>
</dbReference>
<dbReference type="Gene3D" id="2.120.10.30">
    <property type="entry name" value="TolB, C-terminal domain"/>
    <property type="match status" value="1"/>
</dbReference>
<protein>
    <submittedName>
        <fullName evidence="4">Major royal jelly family protein</fullName>
    </submittedName>
</protein>
<keyword evidence="5" id="KW-1185">Reference proteome</keyword>
<dbReference type="InterPro" id="IPR011042">
    <property type="entry name" value="6-blade_b-propeller_TolB-like"/>
</dbReference>
<proteinExistence type="predicted"/>
<organism evidence="4 5">
    <name type="scientific">Hymenobacter tibetensis</name>
    <dbReference type="NCBI Taxonomy" id="497967"/>
    <lineage>
        <taxon>Bacteria</taxon>
        <taxon>Pseudomonadati</taxon>
        <taxon>Bacteroidota</taxon>
        <taxon>Cytophagia</taxon>
        <taxon>Cytophagales</taxon>
        <taxon>Hymenobacteraceae</taxon>
        <taxon>Hymenobacter</taxon>
    </lineage>
</organism>
<name>A0ABY4CWJ2_9BACT</name>
<accession>A0ABY4CWJ2</accession>
<evidence type="ECO:0000313" key="5">
    <source>
        <dbReference type="Proteomes" id="UP000831113"/>
    </source>
</evidence>
<gene>
    <name evidence="4" type="ORF">MTX78_21195</name>
</gene>
<feature type="signal peptide" evidence="3">
    <location>
        <begin position="1"/>
        <end position="19"/>
    </location>
</feature>
<dbReference type="SUPFAM" id="SSF63829">
    <property type="entry name" value="Calcium-dependent phosphotriesterase"/>
    <property type="match status" value="1"/>
</dbReference>
<feature type="chain" id="PRO_5045149753" evidence="3">
    <location>
        <begin position="20"/>
        <end position="368"/>
    </location>
</feature>
<dbReference type="PROSITE" id="PS51257">
    <property type="entry name" value="PROKAR_LIPOPROTEIN"/>
    <property type="match status" value="1"/>
</dbReference>
<dbReference type="Proteomes" id="UP000831113">
    <property type="component" value="Chromosome"/>
</dbReference>
<reference evidence="4 5" key="1">
    <citation type="submission" date="2022-03" db="EMBL/GenBank/DDBJ databases">
        <title>Hymenobactersp. isolated from the air.</title>
        <authorList>
            <person name="Won M."/>
            <person name="Kwon S.-W."/>
        </authorList>
    </citation>
    <scope>NUCLEOTIDE SEQUENCE [LARGE SCALE GENOMIC DNA]</scope>
    <source>
        <strain evidence="4 5">KACC 21982</strain>
    </source>
</reference>
<dbReference type="PANTHER" id="PTHR10009:SF18">
    <property type="entry name" value="PROTEIN YELLOW-LIKE PROTEIN"/>
    <property type="match status" value="1"/>
</dbReference>
<dbReference type="RefSeq" id="WP_243798117.1">
    <property type="nucleotide sequence ID" value="NZ_CP094669.1"/>
</dbReference>
<evidence type="ECO:0000256" key="3">
    <source>
        <dbReference type="SAM" id="SignalP"/>
    </source>
</evidence>
<sequence length="368" mass="41169">MKRILLPLLALLTATPLFTGCNDDNDDAPADPAALPGVTLSQTATSQVQWTGVAVLRDGRLFANFPRMETDTIPYSVAEIQGQQAIAFPDTTWNNWKPSLPAQNRFVCVQSVYTDANNFLWVLDAASPQMRGVVRNGAKLLKFDPNTRQLIQRVDFDETVVYPTSYLNDVRIDTERNYAYITDSNQGAIIVVNLATGRSRRLLGNHPSTKSENLILTVEGRVWRNRSGKLPSIDSDGLALSPDREFIYYHALTARTLYRIRTQYLRDEALPASQLGQRVELVGDTGPTDGMLFDPSGNLYFTTFELNAVTRLTPDGQFQVIARDPQLKWPDSFSLGPDGALYVTTSQLHIPRSQRTEPFQIFKITLPQ</sequence>
<dbReference type="Pfam" id="PF03022">
    <property type="entry name" value="MRJP"/>
    <property type="match status" value="1"/>
</dbReference>
<dbReference type="InterPro" id="IPR017996">
    <property type="entry name" value="MRJP/yellow-related"/>
</dbReference>
<dbReference type="EMBL" id="CP094669">
    <property type="protein sequence ID" value="UOG74620.1"/>
    <property type="molecule type" value="Genomic_DNA"/>
</dbReference>
<keyword evidence="2" id="KW-0964">Secreted</keyword>
<evidence type="ECO:0000313" key="4">
    <source>
        <dbReference type="EMBL" id="UOG74620.1"/>
    </source>
</evidence>
<evidence type="ECO:0000256" key="1">
    <source>
        <dbReference type="ARBA" id="ARBA00004613"/>
    </source>
</evidence>